<dbReference type="KEGG" id="msaa:QYS49_07260"/>
<evidence type="ECO:0000313" key="1">
    <source>
        <dbReference type="EMBL" id="WKK77020.2"/>
    </source>
</evidence>
<evidence type="ECO:0000313" key="2">
    <source>
        <dbReference type="Proteomes" id="UP001230496"/>
    </source>
</evidence>
<accession>A0AA49GAV4</accession>
<dbReference type="Proteomes" id="UP001230496">
    <property type="component" value="Chromosome"/>
</dbReference>
<dbReference type="AlphaFoldDB" id="A0AA49GAV4"/>
<sequence length="179" mass="21123">MKEDSVDWEPVLSKLIAYAYSLLNNLEKDDKGEVAKDLAVDAITKHLENPSKFDPKRNPNFIWYLKYNILRSLVYNHNNSSRVKLENHSILFKDNNDAPERYYCENMNIDENIDANILLKEIKLLIKDDKSLISIFEKRYFEGKKKSEICEELEISPDEYNNRLKSLKRVSKKHLITII</sequence>
<name>A0AA49GAV4_9BACT</name>
<organism evidence="1 2">
    <name type="scientific">Marivirga salinarum</name>
    <dbReference type="NCBI Taxonomy" id="3059078"/>
    <lineage>
        <taxon>Bacteria</taxon>
        <taxon>Pseudomonadati</taxon>
        <taxon>Bacteroidota</taxon>
        <taxon>Cytophagia</taxon>
        <taxon>Cytophagales</taxon>
        <taxon>Marivirgaceae</taxon>
        <taxon>Marivirga</taxon>
    </lineage>
</organism>
<reference evidence="1 2" key="1">
    <citation type="submission" date="2023-08" db="EMBL/GenBank/DDBJ databases">
        <title>Comparative genomics and taxonomic characterization of three novel marine species of genus Marivirga.</title>
        <authorList>
            <person name="Muhammad N."/>
            <person name="Kim S.-G."/>
        </authorList>
    </citation>
    <scope>NUCLEOTIDE SEQUENCE [LARGE SCALE GENOMIC DNA]</scope>
    <source>
        <strain evidence="1 2">BDSF4-3</strain>
    </source>
</reference>
<proteinExistence type="predicted"/>
<keyword evidence="2" id="KW-1185">Reference proteome</keyword>
<dbReference type="EMBL" id="CP129971">
    <property type="protein sequence ID" value="WKK77020.2"/>
    <property type="molecule type" value="Genomic_DNA"/>
</dbReference>
<protein>
    <submittedName>
        <fullName evidence="1">Uncharacterized protein</fullName>
    </submittedName>
</protein>
<dbReference type="RefSeq" id="WP_308349964.1">
    <property type="nucleotide sequence ID" value="NZ_CP129971.1"/>
</dbReference>
<gene>
    <name evidence="1" type="ORF">QYS49_07260</name>
</gene>